<protein>
    <recommendedName>
        <fullName evidence="3">histidine kinase</fullName>
        <ecNumber evidence="3">2.7.13.3</ecNumber>
    </recommendedName>
</protein>
<evidence type="ECO:0000256" key="9">
    <source>
        <dbReference type="ARBA" id="ARBA00023012"/>
    </source>
</evidence>
<dbReference type="InterPro" id="IPR003660">
    <property type="entry name" value="HAMP_dom"/>
</dbReference>
<keyword evidence="8 11" id="KW-1133">Transmembrane helix</keyword>
<reference evidence="14 15" key="1">
    <citation type="submission" date="2019-04" db="EMBL/GenBank/DDBJ databases">
        <title>Azoarcus rhizosphaerae sp. nov. isolated from rhizosphere of Ficus religiosa.</title>
        <authorList>
            <person name="Lin S.-Y."/>
            <person name="Hameed A."/>
            <person name="Hsu Y.-H."/>
            <person name="Young C.-C."/>
        </authorList>
    </citation>
    <scope>NUCLEOTIDE SEQUENCE [LARGE SCALE GENOMIC DNA]</scope>
    <source>
        <strain evidence="14 15">CC-YHH848</strain>
    </source>
</reference>
<dbReference type="SUPFAM" id="SSF158472">
    <property type="entry name" value="HAMP domain-like"/>
    <property type="match status" value="1"/>
</dbReference>
<dbReference type="PROSITE" id="PS50109">
    <property type="entry name" value="HIS_KIN"/>
    <property type="match status" value="1"/>
</dbReference>
<dbReference type="EMBL" id="SSOD01000001">
    <property type="protein sequence ID" value="THF65198.1"/>
    <property type="molecule type" value="Genomic_DNA"/>
</dbReference>
<evidence type="ECO:0000256" key="2">
    <source>
        <dbReference type="ARBA" id="ARBA00004429"/>
    </source>
</evidence>
<dbReference type="Gene3D" id="3.30.565.10">
    <property type="entry name" value="Histidine kinase-like ATPase, C-terminal domain"/>
    <property type="match status" value="1"/>
</dbReference>
<dbReference type="PANTHER" id="PTHR45436:SF5">
    <property type="entry name" value="SENSOR HISTIDINE KINASE TRCS"/>
    <property type="match status" value="1"/>
</dbReference>
<keyword evidence="7" id="KW-0418">Kinase</keyword>
<keyword evidence="10 11" id="KW-0472">Membrane</keyword>
<feature type="domain" description="HAMP" evidence="13">
    <location>
        <begin position="192"/>
        <end position="244"/>
    </location>
</feature>
<sequence>MKRPGLTTRIFLAVFATAIVLVAAAGEAARWSFSQGFLGYLNDLALARMEAVVARTASAYAAHGDWDFIRGERMRWMEILRPVPGLDVPAASGPPSGPPSPPVSDLTGVVMRMALLDADRKLLAGFVIADARTEERPVIVEGRTVGWVSLAQFESVAAAGASRFEIAQKHALAAIGLAAAALAAAIAWWLARTLLRPVREVAGATHRLAGGDYALRVPVGSRDEVGRLAEDFNHLAETLQRNERMRRDFMADLSHELRTPLGVLHGELEAIEDGLRPFDAHALASLQGEVAMLSKLVSDLYDLSLADVGALAYRKQDVDLRDVLSATAEQYRERLADAGIALEMALPAAPVTLFADAVRLRQLFGNLFENSCRYTDRGGVLRIAVEDGGEPLRVVLDDTAPAVPPERLPHLFERFYRVDSSRNRASGGAGLGLAICRNIVEAHGGAIDAAPSPLGGLRLTIHLPRARP</sequence>
<dbReference type="SMART" id="SM00387">
    <property type="entry name" value="HATPase_c"/>
    <property type="match status" value="1"/>
</dbReference>
<proteinExistence type="predicted"/>
<dbReference type="Gene3D" id="6.10.340.10">
    <property type="match status" value="1"/>
</dbReference>
<accession>A0A4S4AYI6</accession>
<gene>
    <name evidence="14" type="ORF">E6O51_00940</name>
</gene>
<comment type="subcellular location">
    <subcellularLocation>
        <location evidence="2">Cell inner membrane</location>
        <topology evidence="2">Multi-pass membrane protein</topology>
    </subcellularLocation>
</comment>
<keyword evidence="15" id="KW-1185">Reference proteome</keyword>
<dbReference type="Pfam" id="PF02518">
    <property type="entry name" value="HATPase_c"/>
    <property type="match status" value="1"/>
</dbReference>
<dbReference type="SMART" id="SM00388">
    <property type="entry name" value="HisKA"/>
    <property type="match status" value="1"/>
</dbReference>
<dbReference type="RefSeq" id="WP_136383091.1">
    <property type="nucleotide sequence ID" value="NZ_SSOD01000001.1"/>
</dbReference>
<dbReference type="CDD" id="cd00082">
    <property type="entry name" value="HisKA"/>
    <property type="match status" value="1"/>
</dbReference>
<evidence type="ECO:0000256" key="10">
    <source>
        <dbReference type="ARBA" id="ARBA00023136"/>
    </source>
</evidence>
<dbReference type="SUPFAM" id="SSF47384">
    <property type="entry name" value="Homodimeric domain of signal transducing histidine kinase"/>
    <property type="match status" value="1"/>
</dbReference>
<dbReference type="InterPro" id="IPR036890">
    <property type="entry name" value="HATPase_C_sf"/>
</dbReference>
<dbReference type="AlphaFoldDB" id="A0A4S4AYI6"/>
<evidence type="ECO:0000256" key="7">
    <source>
        <dbReference type="ARBA" id="ARBA00022777"/>
    </source>
</evidence>
<dbReference type="OrthoDB" id="9804645at2"/>
<evidence type="ECO:0000256" key="4">
    <source>
        <dbReference type="ARBA" id="ARBA00022553"/>
    </source>
</evidence>
<dbReference type="InterPro" id="IPR036097">
    <property type="entry name" value="HisK_dim/P_sf"/>
</dbReference>
<organism evidence="14 15">
    <name type="scientific">Pseudothauera rhizosphaerae</name>
    <dbReference type="NCBI Taxonomy" id="2565932"/>
    <lineage>
        <taxon>Bacteria</taxon>
        <taxon>Pseudomonadati</taxon>
        <taxon>Pseudomonadota</taxon>
        <taxon>Betaproteobacteria</taxon>
        <taxon>Rhodocyclales</taxon>
        <taxon>Zoogloeaceae</taxon>
        <taxon>Pseudothauera</taxon>
    </lineage>
</organism>
<dbReference type="Pfam" id="PF00512">
    <property type="entry name" value="HisKA"/>
    <property type="match status" value="1"/>
</dbReference>
<dbReference type="InterPro" id="IPR003594">
    <property type="entry name" value="HATPase_dom"/>
</dbReference>
<dbReference type="CDD" id="cd06225">
    <property type="entry name" value="HAMP"/>
    <property type="match status" value="1"/>
</dbReference>
<dbReference type="SUPFAM" id="SSF55874">
    <property type="entry name" value="ATPase domain of HSP90 chaperone/DNA topoisomerase II/histidine kinase"/>
    <property type="match status" value="1"/>
</dbReference>
<dbReference type="SMART" id="SM00304">
    <property type="entry name" value="HAMP"/>
    <property type="match status" value="1"/>
</dbReference>
<evidence type="ECO:0000256" key="6">
    <source>
        <dbReference type="ARBA" id="ARBA00022692"/>
    </source>
</evidence>
<dbReference type="InterPro" id="IPR005467">
    <property type="entry name" value="His_kinase_dom"/>
</dbReference>
<evidence type="ECO:0000259" key="13">
    <source>
        <dbReference type="PROSITE" id="PS50885"/>
    </source>
</evidence>
<evidence type="ECO:0000256" key="5">
    <source>
        <dbReference type="ARBA" id="ARBA00022679"/>
    </source>
</evidence>
<dbReference type="InterPro" id="IPR003661">
    <property type="entry name" value="HisK_dim/P_dom"/>
</dbReference>
<dbReference type="FunFam" id="3.30.565.10:FF:000006">
    <property type="entry name" value="Sensor histidine kinase WalK"/>
    <property type="match status" value="1"/>
</dbReference>
<dbReference type="InterPro" id="IPR050428">
    <property type="entry name" value="TCS_sensor_his_kinase"/>
</dbReference>
<dbReference type="InterPro" id="IPR004358">
    <property type="entry name" value="Sig_transdc_His_kin-like_C"/>
</dbReference>
<dbReference type="PRINTS" id="PR00344">
    <property type="entry name" value="BCTRLSENSOR"/>
</dbReference>
<evidence type="ECO:0000256" key="3">
    <source>
        <dbReference type="ARBA" id="ARBA00012438"/>
    </source>
</evidence>
<evidence type="ECO:0000313" key="14">
    <source>
        <dbReference type="EMBL" id="THF65198.1"/>
    </source>
</evidence>
<dbReference type="Gene3D" id="1.10.287.130">
    <property type="match status" value="1"/>
</dbReference>
<dbReference type="GO" id="GO:0005886">
    <property type="term" value="C:plasma membrane"/>
    <property type="evidence" value="ECO:0007669"/>
    <property type="project" value="UniProtKB-SubCell"/>
</dbReference>
<feature type="transmembrane region" description="Helical" evidence="11">
    <location>
        <begin position="171"/>
        <end position="191"/>
    </location>
</feature>
<name>A0A4S4AYI6_9RHOO</name>
<comment type="caution">
    <text evidence="14">The sequence shown here is derived from an EMBL/GenBank/DDBJ whole genome shotgun (WGS) entry which is preliminary data.</text>
</comment>
<dbReference type="EC" id="2.7.13.3" evidence="3"/>
<evidence type="ECO:0000256" key="11">
    <source>
        <dbReference type="SAM" id="Phobius"/>
    </source>
</evidence>
<keyword evidence="9" id="KW-0902">Two-component regulatory system</keyword>
<keyword evidence="6 11" id="KW-0812">Transmembrane</keyword>
<evidence type="ECO:0000259" key="12">
    <source>
        <dbReference type="PROSITE" id="PS50109"/>
    </source>
</evidence>
<dbReference type="PANTHER" id="PTHR45436">
    <property type="entry name" value="SENSOR HISTIDINE KINASE YKOH"/>
    <property type="match status" value="1"/>
</dbReference>
<evidence type="ECO:0000256" key="8">
    <source>
        <dbReference type="ARBA" id="ARBA00022989"/>
    </source>
</evidence>
<dbReference type="Proteomes" id="UP000307956">
    <property type="component" value="Unassembled WGS sequence"/>
</dbReference>
<dbReference type="Pfam" id="PF00672">
    <property type="entry name" value="HAMP"/>
    <property type="match status" value="1"/>
</dbReference>
<keyword evidence="4" id="KW-0597">Phosphoprotein</keyword>
<evidence type="ECO:0000313" key="15">
    <source>
        <dbReference type="Proteomes" id="UP000307956"/>
    </source>
</evidence>
<comment type="catalytic activity">
    <reaction evidence="1">
        <text>ATP + protein L-histidine = ADP + protein N-phospho-L-histidine.</text>
        <dbReference type="EC" id="2.7.13.3"/>
    </reaction>
</comment>
<keyword evidence="5" id="KW-0808">Transferase</keyword>
<dbReference type="PROSITE" id="PS50885">
    <property type="entry name" value="HAMP"/>
    <property type="match status" value="1"/>
</dbReference>
<feature type="domain" description="Histidine kinase" evidence="12">
    <location>
        <begin position="252"/>
        <end position="467"/>
    </location>
</feature>
<dbReference type="GO" id="GO:0000155">
    <property type="term" value="F:phosphorelay sensor kinase activity"/>
    <property type="evidence" value="ECO:0007669"/>
    <property type="project" value="InterPro"/>
</dbReference>
<evidence type="ECO:0000256" key="1">
    <source>
        <dbReference type="ARBA" id="ARBA00000085"/>
    </source>
</evidence>